<gene>
    <name evidence="7" type="primary">LOC136091725</name>
</gene>
<evidence type="ECO:0000256" key="4">
    <source>
        <dbReference type="ARBA" id="ARBA00022807"/>
    </source>
</evidence>
<evidence type="ECO:0000256" key="1">
    <source>
        <dbReference type="ARBA" id="ARBA00005234"/>
    </source>
</evidence>
<dbReference type="Gene3D" id="3.40.395.10">
    <property type="entry name" value="Adenoviral Proteinase, Chain A"/>
    <property type="match status" value="1"/>
</dbReference>
<evidence type="ECO:0000313" key="7">
    <source>
        <dbReference type="RefSeq" id="XP_065675504.1"/>
    </source>
</evidence>
<dbReference type="RefSeq" id="XP_065675504.1">
    <property type="nucleotide sequence ID" value="XM_065819432.1"/>
</dbReference>
<keyword evidence="4" id="KW-0788">Thiol protease</keyword>
<evidence type="ECO:0000313" key="6">
    <source>
        <dbReference type="Proteomes" id="UP001652625"/>
    </source>
</evidence>
<reference evidence="7" key="1">
    <citation type="submission" date="2025-08" db="UniProtKB">
        <authorList>
            <consortium name="RefSeq"/>
        </authorList>
    </citation>
    <scope>IDENTIFICATION</scope>
</reference>
<dbReference type="GeneID" id="136091725"/>
<organism evidence="6 7">
    <name type="scientific">Hydra vulgaris</name>
    <name type="common">Hydra</name>
    <name type="synonym">Hydra attenuata</name>
    <dbReference type="NCBI Taxonomy" id="6087"/>
    <lineage>
        <taxon>Eukaryota</taxon>
        <taxon>Metazoa</taxon>
        <taxon>Cnidaria</taxon>
        <taxon>Hydrozoa</taxon>
        <taxon>Hydroidolina</taxon>
        <taxon>Anthoathecata</taxon>
        <taxon>Aplanulata</taxon>
        <taxon>Hydridae</taxon>
        <taxon>Hydra</taxon>
    </lineage>
</organism>
<dbReference type="InterPro" id="IPR003653">
    <property type="entry name" value="Peptidase_C48_C"/>
</dbReference>
<dbReference type="Pfam" id="PF02902">
    <property type="entry name" value="Peptidase_C48"/>
    <property type="match status" value="1"/>
</dbReference>
<keyword evidence="2" id="KW-0645">Protease</keyword>
<evidence type="ECO:0000256" key="2">
    <source>
        <dbReference type="ARBA" id="ARBA00022670"/>
    </source>
</evidence>
<proteinExistence type="inferred from homology"/>
<comment type="similarity">
    <text evidence="1">Belongs to the peptidase C48 family.</text>
</comment>
<feature type="domain" description="Ubiquitin-like protease family profile" evidence="5">
    <location>
        <begin position="1"/>
        <end position="179"/>
    </location>
</feature>
<dbReference type="InterPro" id="IPR038765">
    <property type="entry name" value="Papain-like_cys_pep_sf"/>
</dbReference>
<dbReference type="PANTHER" id="PTHR46468:SF1">
    <property type="entry name" value="SENTRIN-SPECIFIC PROTEASE 8"/>
    <property type="match status" value="1"/>
</dbReference>
<accession>A0ABM4DLT8</accession>
<dbReference type="InterPro" id="IPR044613">
    <property type="entry name" value="Nep1/2-like"/>
</dbReference>
<dbReference type="PROSITE" id="PS50600">
    <property type="entry name" value="ULP_PROTEASE"/>
    <property type="match status" value="1"/>
</dbReference>
<keyword evidence="6" id="KW-1185">Reference proteome</keyword>
<name>A0ABM4DLT8_HYDVU</name>
<dbReference type="PANTHER" id="PTHR46468">
    <property type="entry name" value="SENTRIN-SPECIFIC PROTEASE 8"/>
    <property type="match status" value="1"/>
</dbReference>
<sequence length="192" mass="22112">MEVSTENLSSIDDKNNKSLEEKTFTTFIADFSNLPQLVPLAEELNEPSLNENEPLTSNVIDQVLNGNIAQLSKFMHQHDVLNKDFILVNINTDIERGNHWILGVISLNNNYICIFDSLRLNNNRREHFVELMKIAQISSTLAQSKLDMSKFKFYYSLDCEQQNNSFDCGVYVILWVYQIIKGQKEYVPIAEA</sequence>
<evidence type="ECO:0000256" key="3">
    <source>
        <dbReference type="ARBA" id="ARBA00022801"/>
    </source>
</evidence>
<protein>
    <submittedName>
        <fullName evidence="7">Uncharacterized protein LOC136091725</fullName>
    </submittedName>
</protein>
<dbReference type="Proteomes" id="UP001652625">
    <property type="component" value="Chromosome 15"/>
</dbReference>
<keyword evidence="3" id="KW-0378">Hydrolase</keyword>
<evidence type="ECO:0000259" key="5">
    <source>
        <dbReference type="PROSITE" id="PS50600"/>
    </source>
</evidence>
<dbReference type="SUPFAM" id="SSF54001">
    <property type="entry name" value="Cysteine proteinases"/>
    <property type="match status" value="1"/>
</dbReference>